<dbReference type="PANTHER" id="PTHR42959:SF1">
    <property type="entry name" value="CARBAMOYLTRANSFERASE HYPF"/>
    <property type="match status" value="1"/>
</dbReference>
<dbReference type="SUPFAM" id="SSF53067">
    <property type="entry name" value="Actin-like ATPase domain"/>
    <property type="match status" value="1"/>
</dbReference>
<dbReference type="Pfam" id="PF22521">
    <property type="entry name" value="HypF_C_2"/>
    <property type="match status" value="1"/>
</dbReference>
<dbReference type="Gene3D" id="3.30.420.40">
    <property type="match status" value="1"/>
</dbReference>
<dbReference type="InterPro" id="IPR004421">
    <property type="entry name" value="Carbamoyltransferase_HypF"/>
</dbReference>
<dbReference type="GO" id="GO:0003725">
    <property type="term" value="F:double-stranded RNA binding"/>
    <property type="evidence" value="ECO:0007669"/>
    <property type="project" value="InterPro"/>
</dbReference>
<dbReference type="InterPro" id="IPR001792">
    <property type="entry name" value="Acylphosphatase-like_dom"/>
</dbReference>
<dbReference type="PANTHER" id="PTHR42959">
    <property type="entry name" value="CARBAMOYLTRANSFERASE"/>
    <property type="match status" value="1"/>
</dbReference>
<evidence type="ECO:0000256" key="6">
    <source>
        <dbReference type="ARBA" id="ARBA00022833"/>
    </source>
</evidence>
<keyword evidence="9" id="KW-0378">Hydrolase</keyword>
<comment type="caution">
    <text evidence="12">The sequence shown here is derived from an EMBL/GenBank/DDBJ whole genome shotgun (WGS) entry which is preliminary data.</text>
</comment>
<dbReference type="SUPFAM" id="SSF55821">
    <property type="entry name" value="YrdC/RibB"/>
    <property type="match status" value="1"/>
</dbReference>
<dbReference type="GO" id="GO:0003998">
    <property type="term" value="F:acylphosphatase activity"/>
    <property type="evidence" value="ECO:0007669"/>
    <property type="project" value="UniProtKB-EC"/>
</dbReference>
<evidence type="ECO:0000256" key="3">
    <source>
        <dbReference type="ARBA" id="ARBA00022598"/>
    </source>
</evidence>
<dbReference type="Pfam" id="PF01300">
    <property type="entry name" value="Sua5_yciO_yrdC"/>
    <property type="match status" value="1"/>
</dbReference>
<keyword evidence="3" id="KW-0436">Ligase</keyword>
<dbReference type="eggNOG" id="COG0068">
    <property type="taxonomic scope" value="Bacteria"/>
</dbReference>
<feature type="domain" description="Acylphosphatase-like" evidence="10">
    <location>
        <begin position="4"/>
        <end position="90"/>
    </location>
</feature>
<feature type="active site" evidence="9">
    <location>
        <position position="37"/>
    </location>
</feature>
<protein>
    <recommendedName>
        <fullName evidence="8">Carbamoyltransferase</fullName>
        <ecNumber evidence="8">6.2.-.-</ecNumber>
    </recommendedName>
</protein>
<dbReference type="RefSeq" id="WP_006362375.1">
    <property type="nucleotide sequence ID" value="NZ_GG700630.1"/>
</dbReference>
<dbReference type="EC" id="6.2.-.-" evidence="8"/>
<dbReference type="PIRSF" id="PIRSF006256">
    <property type="entry name" value="CMPcnvr_hdrg_mat"/>
    <property type="match status" value="1"/>
</dbReference>
<dbReference type="HOGENOM" id="CLU_009164_0_0_11"/>
<dbReference type="UniPathway" id="UPA00335"/>
<dbReference type="GO" id="GO:0008270">
    <property type="term" value="F:zinc ion binding"/>
    <property type="evidence" value="ECO:0007669"/>
    <property type="project" value="UniProtKB-KW"/>
</dbReference>
<gene>
    <name evidence="12" type="primary">hypF</name>
    <name evidence="12" type="ORF">HMPREF0762_01117</name>
</gene>
<evidence type="ECO:0000256" key="1">
    <source>
        <dbReference type="ARBA" id="ARBA00004711"/>
    </source>
</evidence>
<feature type="active site" evidence="9">
    <location>
        <position position="19"/>
    </location>
</feature>
<dbReference type="AlphaFoldDB" id="D0WH85"/>
<dbReference type="InterPro" id="IPR017945">
    <property type="entry name" value="DHBP_synth_RibB-like_a/b_dom"/>
</dbReference>
<proteinExistence type="inferred from homology"/>
<evidence type="ECO:0000256" key="7">
    <source>
        <dbReference type="ARBA" id="ARBA00048220"/>
    </source>
</evidence>
<dbReference type="InterPro" id="IPR051060">
    <property type="entry name" value="Carbamoyltrans_HypF-like"/>
</dbReference>
<dbReference type="STRING" id="649764.HMPREF0762_01117"/>
<keyword evidence="13" id="KW-1185">Reference proteome</keyword>
<dbReference type="PROSITE" id="PS51163">
    <property type="entry name" value="YRDC"/>
    <property type="match status" value="1"/>
</dbReference>
<comment type="pathway">
    <text evidence="1">Protein modification; [NiFe] hydrogenase maturation.</text>
</comment>
<dbReference type="Gene3D" id="3.30.110.120">
    <property type="match status" value="1"/>
</dbReference>
<dbReference type="GeneID" id="85007647"/>
<evidence type="ECO:0000259" key="10">
    <source>
        <dbReference type="PROSITE" id="PS51160"/>
    </source>
</evidence>
<dbReference type="Gene3D" id="3.90.870.50">
    <property type="match status" value="1"/>
</dbReference>
<dbReference type="PROSITE" id="PS00150">
    <property type="entry name" value="ACYLPHOSPHATASE_1"/>
    <property type="match status" value="1"/>
</dbReference>
<dbReference type="GO" id="GO:0016743">
    <property type="term" value="F:carboxyl- or carbamoyltransferase activity"/>
    <property type="evidence" value="ECO:0007669"/>
    <property type="project" value="UniProtKB-UniRule"/>
</dbReference>
<comment type="similarity">
    <text evidence="2 8">Belongs to the carbamoyltransferase HypF family.</text>
</comment>
<dbReference type="InterPro" id="IPR041440">
    <property type="entry name" value="HypF_C"/>
</dbReference>
<sequence length="820" mass="89051">MREALDIRVHGIVQGVGFRPFVYRAAKHNLIDGWVLNGIDGVRIHAEGEASDLDDFVLELSEHAPAASRVEEILLDEVPLEGFDSFEIRHSDETSSDATTLISPDLATCDDCIRELFDPDDRRYRYPFINCTNCGPRYTIIDALPYDRPSTSMAAFPMCPACAHEYADPADRRFHAQPDACFDCGPHIYWKEAADAATPADADAHENADTDARTRTLRDRHPELEWGSDLAASDAIIERACSWLHDGRILAVKGLGGFHLVCDAANPETLAELRTRKRREGKAFAVMAPSLDAVRACCAVSPEEERLLVSPAHPIVLLKKKPGAVFAAGLADDLSELGVMLPYTPLQHLMLAEFGSMLVMTSGNVHDEPIQTDDEAAWKALAGIADAFVGNDRAIETRFDDSVARIIRVGGDAAVQLIRRARGFAPMPIKLARPANGTGQGQEHADTPTILAVGPEQKNVLCLLRGDDAFASQHIGDMENAETFDAWLEAKNRLERLFDAKPTVIARDMHPEYLTSKWADEMRRTHGIRVMDVQHHHAHIVSAMAEHDIDDAVIGVAFDGTGYGFDGAIWGGEILIANRVDFERFANLTYIPMPGGAAAVKHPARMAFGALWAFDLIDHPGSRPLKDRLGDAANVCASMMERGLNAPSTSSVGRIFDALSALVGICAHARYEGEAAVLFEAAIDGCETRDAYEIAIVKNAATAESTAHDTSVVLLDSEPLFRGVLDDLTAGTPVHVIAAKAHNAFVQAIVQTCLLAQAAYDIRTIVLSGGVFMNRYLIEHTTESLMEAGFTVVINRELPPNDGGLSYGQAAVASARLGSE</sequence>
<keyword evidence="6" id="KW-0862">Zinc</keyword>
<evidence type="ECO:0000256" key="9">
    <source>
        <dbReference type="PROSITE-ProRule" id="PRU00520"/>
    </source>
</evidence>
<dbReference type="InterPro" id="IPR011125">
    <property type="entry name" value="Znf_HypF"/>
</dbReference>
<dbReference type="SUPFAM" id="SSF54975">
    <property type="entry name" value="Acylphosphatase/BLUF domain-like"/>
    <property type="match status" value="1"/>
</dbReference>
<feature type="domain" description="YrdC-like" evidence="11">
    <location>
        <begin position="234"/>
        <end position="423"/>
    </location>
</feature>
<accession>D0WH85</accession>
<dbReference type="GO" id="GO:0016874">
    <property type="term" value="F:ligase activity"/>
    <property type="evidence" value="ECO:0007669"/>
    <property type="project" value="UniProtKB-UniRule"/>
</dbReference>
<evidence type="ECO:0000256" key="8">
    <source>
        <dbReference type="PIRNR" id="PIRNR006256"/>
    </source>
</evidence>
<dbReference type="InterPro" id="IPR043129">
    <property type="entry name" value="ATPase_NBD"/>
</dbReference>
<evidence type="ECO:0000256" key="5">
    <source>
        <dbReference type="ARBA" id="ARBA00022771"/>
    </source>
</evidence>
<evidence type="ECO:0000313" key="12">
    <source>
        <dbReference type="EMBL" id="EEZ61049.1"/>
    </source>
</evidence>
<comment type="catalytic activity">
    <reaction evidence="9">
        <text>an acyl phosphate + H2O = a carboxylate + phosphate + H(+)</text>
        <dbReference type="Rhea" id="RHEA:14965"/>
        <dbReference type="ChEBI" id="CHEBI:15377"/>
        <dbReference type="ChEBI" id="CHEBI:15378"/>
        <dbReference type="ChEBI" id="CHEBI:29067"/>
        <dbReference type="ChEBI" id="CHEBI:43474"/>
        <dbReference type="ChEBI" id="CHEBI:59918"/>
        <dbReference type="EC" id="3.6.1.7"/>
    </reaction>
</comment>
<dbReference type="PROSITE" id="PS51160">
    <property type="entry name" value="ACYLPHOSPHATASE_3"/>
    <property type="match status" value="1"/>
</dbReference>
<dbReference type="Proteomes" id="UP000006001">
    <property type="component" value="Unassembled WGS sequence"/>
</dbReference>
<dbReference type="Pfam" id="PF00708">
    <property type="entry name" value="Acylphosphatase"/>
    <property type="match status" value="1"/>
</dbReference>
<dbReference type="GO" id="GO:0051604">
    <property type="term" value="P:protein maturation"/>
    <property type="evidence" value="ECO:0007669"/>
    <property type="project" value="TreeGrafter"/>
</dbReference>
<evidence type="ECO:0000313" key="13">
    <source>
        <dbReference type="Proteomes" id="UP000006001"/>
    </source>
</evidence>
<organism evidence="12 13">
    <name type="scientific">Slackia exigua (strain ATCC 700122 / DSM 15923 / CIP 105133 / JCM 11022 / KCTC 5966 / S-7)</name>
    <dbReference type="NCBI Taxonomy" id="649764"/>
    <lineage>
        <taxon>Bacteria</taxon>
        <taxon>Bacillati</taxon>
        <taxon>Actinomycetota</taxon>
        <taxon>Coriobacteriia</taxon>
        <taxon>Eggerthellales</taxon>
        <taxon>Eggerthellaceae</taxon>
        <taxon>Slackia</taxon>
    </lineage>
</organism>
<comment type="catalytic activity">
    <reaction evidence="7">
        <text>C-terminal L-cysteinyl-[HypE protein] + carbamoyl phosphate + ATP + H2O = C-terminal S-carboxamide-L-cysteinyl-[HypE protein] + AMP + phosphate + diphosphate + H(+)</text>
        <dbReference type="Rhea" id="RHEA:55636"/>
        <dbReference type="Rhea" id="RHEA-COMP:14247"/>
        <dbReference type="Rhea" id="RHEA-COMP:14392"/>
        <dbReference type="ChEBI" id="CHEBI:15377"/>
        <dbReference type="ChEBI" id="CHEBI:15378"/>
        <dbReference type="ChEBI" id="CHEBI:30616"/>
        <dbReference type="ChEBI" id="CHEBI:33019"/>
        <dbReference type="ChEBI" id="CHEBI:43474"/>
        <dbReference type="ChEBI" id="CHEBI:58228"/>
        <dbReference type="ChEBI" id="CHEBI:76913"/>
        <dbReference type="ChEBI" id="CHEBI:139126"/>
        <dbReference type="ChEBI" id="CHEBI:456215"/>
    </reaction>
</comment>
<keyword evidence="4" id="KW-0479">Metal-binding</keyword>
<keyword evidence="5" id="KW-0863">Zinc-finger</keyword>
<dbReference type="EMBL" id="ACUX02000007">
    <property type="protein sequence ID" value="EEZ61049.1"/>
    <property type="molecule type" value="Genomic_DNA"/>
</dbReference>
<reference evidence="12" key="1">
    <citation type="submission" date="2009-10" db="EMBL/GenBank/DDBJ databases">
        <authorList>
            <person name="Weinstock G."/>
            <person name="Sodergren E."/>
            <person name="Clifton S."/>
            <person name="Fulton L."/>
            <person name="Fulton B."/>
            <person name="Courtney L."/>
            <person name="Fronick C."/>
            <person name="Harrison M."/>
            <person name="Strong C."/>
            <person name="Farmer C."/>
            <person name="Delahaunty K."/>
            <person name="Markovic C."/>
            <person name="Hall O."/>
            <person name="Minx P."/>
            <person name="Tomlinson C."/>
            <person name="Mitreva M."/>
            <person name="Nelson J."/>
            <person name="Hou S."/>
            <person name="Wollam A."/>
            <person name="Pepin K.H."/>
            <person name="Johnson M."/>
            <person name="Bhonagiri V."/>
            <person name="Nash W.E."/>
            <person name="Warren W."/>
            <person name="Chinwalla A."/>
            <person name="Mardis E.R."/>
            <person name="Wilson R.K."/>
        </authorList>
    </citation>
    <scope>NUCLEOTIDE SEQUENCE [LARGE SCALE GENOMIC DNA]</scope>
    <source>
        <strain evidence="12">ATCC 700122</strain>
    </source>
</reference>
<dbReference type="OrthoDB" id="9808093at2"/>
<dbReference type="InterPro" id="IPR006070">
    <property type="entry name" value="Sua5-like_dom"/>
</dbReference>
<dbReference type="Gene3D" id="3.30.420.360">
    <property type="match status" value="1"/>
</dbReference>
<name>D0WH85_SLAES</name>
<evidence type="ECO:0000256" key="2">
    <source>
        <dbReference type="ARBA" id="ARBA00008097"/>
    </source>
</evidence>
<dbReference type="NCBIfam" id="TIGR00143">
    <property type="entry name" value="hypF"/>
    <property type="match status" value="1"/>
</dbReference>
<dbReference type="InterPro" id="IPR036046">
    <property type="entry name" value="Acylphosphatase-like_dom_sf"/>
</dbReference>
<evidence type="ECO:0000256" key="4">
    <source>
        <dbReference type="ARBA" id="ARBA00022723"/>
    </source>
</evidence>
<evidence type="ECO:0000259" key="11">
    <source>
        <dbReference type="PROSITE" id="PS51163"/>
    </source>
</evidence>
<dbReference type="InterPro" id="IPR017968">
    <property type="entry name" value="Acylphosphatase_CS"/>
</dbReference>
<dbReference type="Pfam" id="PF07503">
    <property type="entry name" value="zf-HYPF"/>
    <property type="match status" value="2"/>
</dbReference>
<dbReference type="InterPro" id="IPR055128">
    <property type="entry name" value="HypF_C_2"/>
</dbReference>
<dbReference type="Pfam" id="PF17788">
    <property type="entry name" value="HypF_C"/>
    <property type="match status" value="1"/>
</dbReference>